<evidence type="ECO:0000313" key="3">
    <source>
        <dbReference type="Proteomes" id="UP000194286"/>
    </source>
</evidence>
<dbReference type="InterPro" id="IPR052942">
    <property type="entry name" value="LPS_cholinephosphotransferase"/>
</dbReference>
<gene>
    <name evidence="2" type="ORF">BHL82_06475</name>
</gene>
<evidence type="ECO:0000313" key="2">
    <source>
        <dbReference type="EMBL" id="OTA84678.1"/>
    </source>
</evidence>
<dbReference type="PANTHER" id="PTHR43404:SF2">
    <property type="entry name" value="LIPOPOLYSACCHARIDE CHOLINEPHOSPHOTRANSFERASE LICD"/>
    <property type="match status" value="1"/>
</dbReference>
<accession>A0A1Y2UQ01</accession>
<sequence length="270" mass="31888">MKMKVKDSQGISLNILKIVTNICEKQNLNYYLMYGTLIGAVRHHGFIPWDDDIDIMMPRKDYDVLIKFLKENPSELHGMEIFNPDFCKDYPYMITRISNPNYKIEMDNEYPYGMGIFIDIYPFDGVGDKLSDALKIEHKGDILSSLCYLATRKHFSKENTKGVAKILVKFPAFILAKFLGKDFFQNRLSRLSNKNFYSSKYVCCVTWASGGKKDIYERKWFDRYTYMNFENYRFRVPLDYNNVLKHAYGDYMKLPPVKERMGHHFYNVSI</sequence>
<feature type="domain" description="LicD/FKTN/FKRP nucleotidyltransferase" evidence="1">
    <location>
        <begin position="23"/>
        <end position="249"/>
    </location>
</feature>
<dbReference type="EMBL" id="MIMU01000091">
    <property type="protein sequence ID" value="OTA84678.1"/>
    <property type="molecule type" value="Genomic_DNA"/>
</dbReference>
<evidence type="ECO:0000259" key="1">
    <source>
        <dbReference type="Pfam" id="PF04991"/>
    </source>
</evidence>
<dbReference type="RefSeq" id="WP_086135961.1">
    <property type="nucleotide sequence ID" value="NZ_MIMU01000091.1"/>
</dbReference>
<dbReference type="GO" id="GO:0009100">
    <property type="term" value="P:glycoprotein metabolic process"/>
    <property type="evidence" value="ECO:0007669"/>
    <property type="project" value="UniProtKB-ARBA"/>
</dbReference>
<proteinExistence type="predicted"/>
<organism evidence="2 3">
    <name type="scientific">Limosilactobacillus reuteri</name>
    <name type="common">Lactobacillus reuteri</name>
    <dbReference type="NCBI Taxonomy" id="1598"/>
    <lineage>
        <taxon>Bacteria</taxon>
        <taxon>Bacillati</taxon>
        <taxon>Bacillota</taxon>
        <taxon>Bacilli</taxon>
        <taxon>Lactobacillales</taxon>
        <taxon>Lactobacillaceae</taxon>
        <taxon>Limosilactobacillus</taxon>
    </lineage>
</organism>
<comment type="caution">
    <text evidence="2">The sequence shown here is derived from an EMBL/GenBank/DDBJ whole genome shotgun (WGS) entry which is preliminary data.</text>
</comment>
<dbReference type="PANTHER" id="PTHR43404">
    <property type="entry name" value="LIPOPOLYSACCHARIDE CHOLINEPHOSPHOTRANSFERASE LICD"/>
    <property type="match status" value="1"/>
</dbReference>
<reference evidence="2 3" key="1">
    <citation type="submission" date="2016-09" db="EMBL/GenBank/DDBJ databases">
        <title>Lactobacillus reuteri KLR3005, genome sequencing and assembly.</title>
        <authorList>
            <person name="Lee J.-Y."/>
            <person name="Kim E.B."/>
            <person name="Choi Y.-J."/>
        </authorList>
    </citation>
    <scope>NUCLEOTIDE SEQUENCE [LARGE SCALE GENOMIC DNA]</scope>
    <source>
        <strain evidence="2 3">KLR3005</strain>
    </source>
</reference>
<name>A0A1Y2UQ01_LIMRT</name>
<protein>
    <recommendedName>
        <fullName evidence="1">LicD/FKTN/FKRP nucleotidyltransferase domain-containing protein</fullName>
    </recommendedName>
</protein>
<dbReference type="Pfam" id="PF04991">
    <property type="entry name" value="LicD"/>
    <property type="match status" value="1"/>
</dbReference>
<dbReference type="Proteomes" id="UP000194286">
    <property type="component" value="Unassembled WGS sequence"/>
</dbReference>
<dbReference type="AlphaFoldDB" id="A0A1Y2UQ01"/>
<dbReference type="InterPro" id="IPR007074">
    <property type="entry name" value="LicD/FKTN/FKRP_NTP_transf"/>
</dbReference>